<dbReference type="Proteomes" id="UP000284706">
    <property type="component" value="Unassembled WGS sequence"/>
</dbReference>
<feature type="region of interest" description="Disordered" evidence="1">
    <location>
        <begin position="1"/>
        <end position="23"/>
    </location>
</feature>
<evidence type="ECO:0000313" key="4">
    <source>
        <dbReference type="Proteomes" id="UP000284706"/>
    </source>
</evidence>
<dbReference type="InterPro" id="IPR003959">
    <property type="entry name" value="ATPase_AAA_core"/>
</dbReference>
<dbReference type="PANTHER" id="PTHR47691">
    <property type="entry name" value="REGULATOR-RELATED"/>
    <property type="match status" value="1"/>
</dbReference>
<sequence length="951" mass="105958">MQPGIPKGPERDSQELSKPTSGEYAGEAARNFLNALEFVADEIPVPGLSTAVKLATKLIEACDDSHATLERAQELKQRIKALVTVLVDDLKGKKAVEIQEELKKDIQHLEEFGLSFLIETHATKFSGRDLKYIQTKLDAIASQHALLLFLFQSLNEGKVDKCLRVLDNAVTRFKLSRDVKSAILLDKIEKEIINFHAEQQRTLTDIREELRETNSNMGEILDILHGRRTADAAKSRAHSRPSMPAPINVFYGRSGVVDEVVEFLTKPSDAGMRPRACLCGPGGMGKTSTALAIMADSRLRASFPPRNQVWVPCVKATSVSLFLDSLYSSLAPVQNTGNPLEDVMSEIETAAEPLILLLDNFETLWNLTNSRSNVEDILNRLDKTNITLLMTTRSSAAPLSGDQWQSFVLEAIDDVSARKIYNQIVPQSDKDPKVPDLLKALGCMPLAVTLMARRGKTTGLDAQKLLDEYNRRGTAMLGTAGNGMDARQSLDVCISLSVESQLILDTPRAYNLLVTLAMLPAGTDHQTLSDCWATPANFPNLVDALDALSQTSLLERRQTHYFVLPVIRSYVLDPSRFPVAVSDAVVASACRFLRGHTAFPGDPSFHEHAKALSAEESNLQAILLRMKSEAPRDDVIEAFLILADYQLMTRLKLEVIEHLVRLSCDGAVPQSLVGKVRTCYGKILMELGHLDKAEAEFNSARKIFLEAADNRRAARSTLFLVELRTRLHNVPSPERFGLIKDARNAKALLKNFDDDNARDTALLNYYYGMIYGSTGYHDQGISYLTEAKKSFSALSDTLYGAKCSHWLQLLYYLERRYDVVQDQGNLAIKDFEQLGQYSGDVMQVLGRVLFAKENYKEALETLTGALELCRSYGRTLDLAKTLEMIGRTWAKMGQIGDAREAYEKAQTYYGQVDSDKDYKLRCGFLSRQAADPSLLPTEEERSKLKVRYADY</sequence>
<protein>
    <recommendedName>
        <fullName evidence="2">ATPase AAA-type core domain-containing protein</fullName>
    </recommendedName>
</protein>
<name>A0A409VID4_9AGAR</name>
<keyword evidence="4" id="KW-1185">Reference proteome</keyword>
<dbReference type="CDD" id="cd21037">
    <property type="entry name" value="MLKL_NTD"/>
    <property type="match status" value="1"/>
</dbReference>
<comment type="caution">
    <text evidence="3">The sequence shown here is derived from an EMBL/GenBank/DDBJ whole genome shotgun (WGS) entry which is preliminary data.</text>
</comment>
<dbReference type="EMBL" id="NHYE01005641">
    <property type="protein sequence ID" value="PPQ65987.1"/>
    <property type="molecule type" value="Genomic_DNA"/>
</dbReference>
<evidence type="ECO:0000313" key="3">
    <source>
        <dbReference type="EMBL" id="PPQ65987.1"/>
    </source>
</evidence>
<dbReference type="PANTHER" id="PTHR47691:SF3">
    <property type="entry name" value="HTH-TYPE TRANSCRIPTIONAL REGULATOR RV0890C-RELATED"/>
    <property type="match status" value="1"/>
</dbReference>
<evidence type="ECO:0000259" key="2">
    <source>
        <dbReference type="Pfam" id="PF00004"/>
    </source>
</evidence>
<proteinExistence type="predicted"/>
<dbReference type="Gene3D" id="1.25.40.10">
    <property type="entry name" value="Tetratricopeptide repeat domain"/>
    <property type="match status" value="1"/>
</dbReference>
<dbReference type="InParanoid" id="A0A409VID4"/>
<dbReference type="InterPro" id="IPR011990">
    <property type="entry name" value="TPR-like_helical_dom_sf"/>
</dbReference>
<dbReference type="SUPFAM" id="SSF52540">
    <property type="entry name" value="P-loop containing nucleoside triphosphate hydrolases"/>
    <property type="match status" value="1"/>
</dbReference>
<dbReference type="InterPro" id="IPR059179">
    <property type="entry name" value="MLKL-like_MCAfunc"/>
</dbReference>
<dbReference type="Pfam" id="PF13424">
    <property type="entry name" value="TPR_12"/>
    <property type="match status" value="1"/>
</dbReference>
<dbReference type="STRING" id="231916.A0A409VID4"/>
<dbReference type="Gene3D" id="3.40.50.300">
    <property type="entry name" value="P-loop containing nucleotide triphosphate hydrolases"/>
    <property type="match status" value="1"/>
</dbReference>
<evidence type="ECO:0000256" key="1">
    <source>
        <dbReference type="SAM" id="MobiDB-lite"/>
    </source>
</evidence>
<dbReference type="InterPro" id="IPR019734">
    <property type="entry name" value="TPR_rpt"/>
</dbReference>
<dbReference type="GO" id="GO:0005524">
    <property type="term" value="F:ATP binding"/>
    <property type="evidence" value="ECO:0007669"/>
    <property type="project" value="InterPro"/>
</dbReference>
<gene>
    <name evidence="3" type="ORF">CVT26_010647</name>
</gene>
<dbReference type="SUPFAM" id="SSF48452">
    <property type="entry name" value="TPR-like"/>
    <property type="match status" value="1"/>
</dbReference>
<reference evidence="3 4" key="1">
    <citation type="journal article" date="2018" name="Evol. Lett.">
        <title>Horizontal gene cluster transfer increased hallucinogenic mushroom diversity.</title>
        <authorList>
            <person name="Reynolds H.T."/>
            <person name="Vijayakumar V."/>
            <person name="Gluck-Thaler E."/>
            <person name="Korotkin H.B."/>
            <person name="Matheny P.B."/>
            <person name="Slot J.C."/>
        </authorList>
    </citation>
    <scope>NUCLEOTIDE SEQUENCE [LARGE SCALE GENOMIC DNA]</scope>
    <source>
        <strain evidence="3 4">SRW20</strain>
    </source>
</reference>
<dbReference type="InterPro" id="IPR027417">
    <property type="entry name" value="P-loop_NTPase"/>
</dbReference>
<dbReference type="AlphaFoldDB" id="A0A409VID4"/>
<feature type="domain" description="ATPase AAA-type core" evidence="2">
    <location>
        <begin position="277"/>
        <end position="392"/>
    </location>
</feature>
<dbReference type="OrthoDB" id="3052556at2759"/>
<organism evidence="3 4">
    <name type="scientific">Gymnopilus dilepis</name>
    <dbReference type="NCBI Taxonomy" id="231916"/>
    <lineage>
        <taxon>Eukaryota</taxon>
        <taxon>Fungi</taxon>
        <taxon>Dikarya</taxon>
        <taxon>Basidiomycota</taxon>
        <taxon>Agaricomycotina</taxon>
        <taxon>Agaricomycetes</taxon>
        <taxon>Agaricomycetidae</taxon>
        <taxon>Agaricales</taxon>
        <taxon>Agaricineae</taxon>
        <taxon>Hymenogastraceae</taxon>
        <taxon>Gymnopilus</taxon>
    </lineage>
</organism>
<dbReference type="Pfam" id="PF00004">
    <property type="entry name" value="AAA"/>
    <property type="match status" value="1"/>
</dbReference>
<accession>A0A409VID4</accession>
<dbReference type="SMART" id="SM00028">
    <property type="entry name" value="TPR"/>
    <property type="match status" value="2"/>
</dbReference>
<dbReference type="GO" id="GO:0016887">
    <property type="term" value="F:ATP hydrolysis activity"/>
    <property type="evidence" value="ECO:0007669"/>
    <property type="project" value="InterPro"/>
</dbReference>